<name>A0A0K0N6F2_9CAUD</name>
<accession>A0A0K0N6F2</accession>
<evidence type="ECO:0008006" key="3">
    <source>
        <dbReference type="Google" id="ProtNLM"/>
    </source>
</evidence>
<gene>
    <name evidence="1" type="ORF">GTE8_52</name>
</gene>
<keyword evidence="2" id="KW-1185">Reference proteome</keyword>
<dbReference type="SUPFAM" id="SSF52833">
    <property type="entry name" value="Thioredoxin-like"/>
    <property type="match status" value="1"/>
</dbReference>
<proteinExistence type="predicted"/>
<dbReference type="EMBL" id="KR053201">
    <property type="protein sequence ID" value="AKJ72395.1"/>
    <property type="molecule type" value="Genomic_DNA"/>
</dbReference>
<protein>
    <recommendedName>
        <fullName evidence="3">Thioredoxin</fullName>
    </recommendedName>
</protein>
<evidence type="ECO:0000313" key="2">
    <source>
        <dbReference type="Proteomes" id="UP000204476"/>
    </source>
</evidence>
<sequence>MPTIEFAPLNNPAVYERVTSESRSPRWLVLVGRPGDPTYDYLADAINELPIYRNLRFASCDYWTGHERVISFLERASLTSTPAILLVKSGNVDTTISGTIPFAKLKEAVDQLCHSNAQERMADAMAEIEVAVPPQFEQVGVTADGRVLWAEKRD</sequence>
<dbReference type="InterPro" id="IPR036249">
    <property type="entry name" value="Thioredoxin-like_sf"/>
</dbReference>
<reference evidence="1 2" key="1">
    <citation type="journal article" date="2015" name="PLoS ONE">
        <title>Lysis to Kill: Evaluation of the Lytic Abilities, and Genomics of Nine Bacteriophages Infective for Gordonia spp. and Their Potential Use in Activated Sludge Foam Biocontrol.</title>
        <authorList>
            <person name="Dyson Z.A."/>
            <person name="Tucci J."/>
            <person name="Seviour R.J."/>
            <person name="Petrovski S."/>
        </authorList>
    </citation>
    <scope>NUCLEOTIDE SEQUENCE [LARGE SCALE GENOMIC DNA]</scope>
</reference>
<dbReference type="GeneID" id="26516010"/>
<dbReference type="KEGG" id="vg:26516010"/>
<dbReference type="RefSeq" id="YP_009187114.1">
    <property type="nucleotide sequence ID" value="NC_028653.1"/>
</dbReference>
<dbReference type="Proteomes" id="UP000204476">
    <property type="component" value="Genome"/>
</dbReference>
<evidence type="ECO:0000313" key="1">
    <source>
        <dbReference type="EMBL" id="AKJ72395.1"/>
    </source>
</evidence>
<organism evidence="1 2">
    <name type="scientific">Gordonia phage GTE8</name>
    <dbReference type="NCBI Taxonomy" id="1647475"/>
    <lineage>
        <taxon>Viruses</taxon>
        <taxon>Duplodnaviria</taxon>
        <taxon>Heunggongvirae</taxon>
        <taxon>Uroviricota</taxon>
        <taxon>Caudoviricetes</taxon>
        <taxon>Zierdtviridae</taxon>
        <taxon>Emilbogenvirinae</taxon>
        <taxon>Foxborovirus</taxon>
        <taxon>Foxborovirus GTE8</taxon>
    </lineage>
</organism>